<dbReference type="AlphaFoldDB" id="A0A645J3K7"/>
<gene>
    <name evidence="1" type="ORF">SDC9_205941</name>
</gene>
<dbReference type="EMBL" id="VSSQ01130705">
    <property type="protein sequence ID" value="MPN58238.1"/>
    <property type="molecule type" value="Genomic_DNA"/>
</dbReference>
<protein>
    <submittedName>
        <fullName evidence="1">Uncharacterized protein</fullName>
    </submittedName>
</protein>
<reference evidence="1" key="1">
    <citation type="submission" date="2019-08" db="EMBL/GenBank/DDBJ databases">
        <authorList>
            <person name="Kucharzyk K."/>
            <person name="Murdoch R.W."/>
            <person name="Higgins S."/>
            <person name="Loffler F."/>
        </authorList>
    </citation>
    <scope>NUCLEOTIDE SEQUENCE</scope>
</reference>
<sequence length="57" mass="6635">MFIIESYRNTPFETCARDAQILKPRFDKVVDHLVYTGLRLKKVGVLLIIFHEPVGVF</sequence>
<name>A0A645J3K7_9ZZZZ</name>
<organism evidence="1">
    <name type="scientific">bioreactor metagenome</name>
    <dbReference type="NCBI Taxonomy" id="1076179"/>
    <lineage>
        <taxon>unclassified sequences</taxon>
        <taxon>metagenomes</taxon>
        <taxon>ecological metagenomes</taxon>
    </lineage>
</organism>
<proteinExistence type="predicted"/>
<accession>A0A645J3K7</accession>
<evidence type="ECO:0000313" key="1">
    <source>
        <dbReference type="EMBL" id="MPN58238.1"/>
    </source>
</evidence>
<comment type="caution">
    <text evidence="1">The sequence shown here is derived from an EMBL/GenBank/DDBJ whole genome shotgun (WGS) entry which is preliminary data.</text>
</comment>